<name>A0A0G1MNL3_9BACT</name>
<organism evidence="1 2">
    <name type="scientific">Candidatus Yanofskybacteria bacterium GW2011_GWA2_44_9</name>
    <dbReference type="NCBI Taxonomy" id="1619025"/>
    <lineage>
        <taxon>Bacteria</taxon>
        <taxon>Candidatus Yanofskyibacteriota</taxon>
    </lineage>
</organism>
<comment type="caution">
    <text evidence="1">The sequence shown here is derived from an EMBL/GenBank/DDBJ whole genome shotgun (WGS) entry which is preliminary data.</text>
</comment>
<proteinExistence type="predicted"/>
<dbReference type="Pfam" id="PF13196">
    <property type="entry name" value="DUF4012"/>
    <property type="match status" value="1"/>
</dbReference>
<accession>A0A0G1MNL3</accession>
<dbReference type="EMBL" id="LCJR01000007">
    <property type="protein sequence ID" value="KKT82397.1"/>
    <property type="molecule type" value="Genomic_DNA"/>
</dbReference>
<dbReference type="InterPro" id="IPR025101">
    <property type="entry name" value="DUF4012"/>
</dbReference>
<sequence length="625" mass="69330">MPKICRCLIVGNYGFIIKNELIRSGNAGLQNLENAEEDARNFNFASAAEKFSRAYRDFSSAGDRLNFLGSDIGRILAGLPGAGKLKSANNLIELGKILAGTGESISEAITMISRTGSILNPANENPGIIEAVGKALMVSRSNIQKAKLLLADIDESIIPADKRESFENFRSQFSYFEKLVDDGVGFYDFFEGLVDPDGAKKYLLLFQNTSELRPTGGFPGTYGVISFEQGRLKDFFVDDVYNLDGQIKENIVPPRQLQHITPTWGMRDANWFADFPASARKIAEFFKDEAGYGVDGVITVSPAMISQILDLVGPIEMPDYDLTLDGSNFLTTIQNEVEYGENRAQPKQILIDMGPKFIEKLSSAGPDKWLEIFNIILDGVEHKEMVMYFNNLFLESFAMDKGFGGEVKSTAGDYLMVNFSNIKGSKTDAVTDNFIRLETALKGNVALHKLIITRRHNGGSNSYGFYNKQNSSYVRVLLPGNAELTAINGNDLPNFRPLIDYENYRFKTDPDLGKFESGFYSNSDGADIFTESGKAGFGFWMLTDPGTEKTVVLEYEVVLRPGEDYRLYVQKQPGLKVKDFELSFRGIEDREAVSSGLDPSRIGDLHILRGQLDKDVAVKLSPVAR</sequence>
<evidence type="ECO:0000313" key="1">
    <source>
        <dbReference type="EMBL" id="KKT82397.1"/>
    </source>
</evidence>
<reference evidence="1 2" key="1">
    <citation type="journal article" date="2015" name="Nature">
        <title>rRNA introns, odd ribosomes, and small enigmatic genomes across a large radiation of phyla.</title>
        <authorList>
            <person name="Brown C.T."/>
            <person name="Hug L.A."/>
            <person name="Thomas B.C."/>
            <person name="Sharon I."/>
            <person name="Castelle C.J."/>
            <person name="Singh A."/>
            <person name="Wilkins M.J."/>
            <person name="Williams K.H."/>
            <person name="Banfield J.F."/>
        </authorList>
    </citation>
    <scope>NUCLEOTIDE SEQUENCE [LARGE SCALE GENOMIC DNA]</scope>
</reference>
<gene>
    <name evidence="1" type="ORF">UW79_C0007G0019</name>
</gene>
<protein>
    <recommendedName>
        <fullName evidence="3">DUF4012 domain-containing protein</fullName>
    </recommendedName>
</protein>
<evidence type="ECO:0008006" key="3">
    <source>
        <dbReference type="Google" id="ProtNLM"/>
    </source>
</evidence>
<dbReference type="AlphaFoldDB" id="A0A0G1MNL3"/>
<dbReference type="Proteomes" id="UP000034032">
    <property type="component" value="Unassembled WGS sequence"/>
</dbReference>
<evidence type="ECO:0000313" key="2">
    <source>
        <dbReference type="Proteomes" id="UP000034032"/>
    </source>
</evidence>